<dbReference type="STRING" id="296587.C1E6I7"/>
<keyword evidence="8" id="KW-1185">Reference proteome</keyword>
<dbReference type="GO" id="GO:0043527">
    <property type="term" value="C:tRNA methyltransferase complex"/>
    <property type="evidence" value="ECO:0007669"/>
    <property type="project" value="TreeGrafter"/>
</dbReference>
<evidence type="ECO:0000256" key="5">
    <source>
        <dbReference type="ARBA" id="ARBA00022691"/>
    </source>
</evidence>
<dbReference type="EC" id="2.1.1.33" evidence="2"/>
<dbReference type="GO" id="GO:0008176">
    <property type="term" value="F:tRNA (guanine(46)-N7)-methyltransferase activity"/>
    <property type="evidence" value="ECO:0007669"/>
    <property type="project" value="UniProtKB-EC"/>
</dbReference>
<keyword evidence="5" id="KW-0949">S-adenosyl-L-methionine</keyword>
<gene>
    <name evidence="7" type="ORF">MICPUN_81720</name>
</gene>
<dbReference type="PROSITE" id="PS51625">
    <property type="entry name" value="SAM_MT_TRMB"/>
    <property type="match status" value="1"/>
</dbReference>
<evidence type="ECO:0000256" key="1">
    <source>
        <dbReference type="ARBA" id="ARBA00000142"/>
    </source>
</evidence>
<evidence type="ECO:0000313" key="7">
    <source>
        <dbReference type="EMBL" id="ACO63437.1"/>
    </source>
</evidence>
<dbReference type="OMA" id="DPWFKRR"/>
<evidence type="ECO:0000256" key="3">
    <source>
        <dbReference type="ARBA" id="ARBA00022603"/>
    </source>
</evidence>
<dbReference type="PANTHER" id="PTHR23417">
    <property type="entry name" value="3-DEOXY-D-MANNO-OCTULOSONIC-ACID TRANSFERASE/TRNA GUANINE-N 7 - -METHYLTRANSFERASE"/>
    <property type="match status" value="1"/>
</dbReference>
<keyword evidence="4" id="KW-0808">Transferase</keyword>
<dbReference type="OrthoDB" id="47276at2759"/>
<comment type="catalytic activity">
    <reaction evidence="1">
        <text>guanosine(46) in tRNA + S-adenosyl-L-methionine = N(7)-methylguanosine(46) in tRNA + S-adenosyl-L-homocysteine</text>
        <dbReference type="Rhea" id="RHEA:42708"/>
        <dbReference type="Rhea" id="RHEA-COMP:10188"/>
        <dbReference type="Rhea" id="RHEA-COMP:10189"/>
        <dbReference type="ChEBI" id="CHEBI:57856"/>
        <dbReference type="ChEBI" id="CHEBI:59789"/>
        <dbReference type="ChEBI" id="CHEBI:74269"/>
        <dbReference type="ChEBI" id="CHEBI:74480"/>
        <dbReference type="EC" id="2.1.1.33"/>
    </reaction>
</comment>
<dbReference type="Pfam" id="PF02390">
    <property type="entry name" value="Methyltransf_4"/>
    <property type="match status" value="1"/>
</dbReference>
<reference evidence="7 8" key="1">
    <citation type="journal article" date="2009" name="Science">
        <title>Green evolution and dynamic adaptations revealed by genomes of the marine picoeukaryotes Micromonas.</title>
        <authorList>
            <person name="Worden A.Z."/>
            <person name="Lee J.H."/>
            <person name="Mock T."/>
            <person name="Rouze P."/>
            <person name="Simmons M.P."/>
            <person name="Aerts A.L."/>
            <person name="Allen A.E."/>
            <person name="Cuvelier M.L."/>
            <person name="Derelle E."/>
            <person name="Everett M.V."/>
            <person name="Foulon E."/>
            <person name="Grimwood J."/>
            <person name="Gundlach H."/>
            <person name="Henrissat B."/>
            <person name="Napoli C."/>
            <person name="McDonald S.M."/>
            <person name="Parker M.S."/>
            <person name="Rombauts S."/>
            <person name="Salamov A."/>
            <person name="Von Dassow P."/>
            <person name="Badger J.H."/>
            <person name="Coutinho P.M."/>
            <person name="Demir E."/>
            <person name="Dubchak I."/>
            <person name="Gentemann C."/>
            <person name="Eikrem W."/>
            <person name="Gready J.E."/>
            <person name="John U."/>
            <person name="Lanier W."/>
            <person name="Lindquist E.A."/>
            <person name="Lucas S."/>
            <person name="Mayer K.F."/>
            <person name="Moreau H."/>
            <person name="Not F."/>
            <person name="Otillar R."/>
            <person name="Panaud O."/>
            <person name="Pangilinan J."/>
            <person name="Paulsen I."/>
            <person name="Piegu B."/>
            <person name="Poliakov A."/>
            <person name="Robbens S."/>
            <person name="Schmutz J."/>
            <person name="Toulza E."/>
            <person name="Wyss T."/>
            <person name="Zelensky A."/>
            <person name="Zhou K."/>
            <person name="Armbrust E.V."/>
            <person name="Bhattacharya D."/>
            <person name="Goodenough U.W."/>
            <person name="Van de Peer Y."/>
            <person name="Grigoriev I.V."/>
        </authorList>
    </citation>
    <scope>NUCLEOTIDE SEQUENCE [LARGE SCALE GENOMIC DNA]</scope>
    <source>
        <strain evidence="8">RCC299 / NOUM17</strain>
    </source>
</reference>
<dbReference type="InterPro" id="IPR029063">
    <property type="entry name" value="SAM-dependent_MTases_sf"/>
</dbReference>
<sequence length="235" mass="26097">MEDSVFAELELAEAAQKVGGVRVRQHVNPLKASLQSQAPVPAWTDVYASTARPLVVDIGCGGGRFDLMMAKKYPETNFLGVDIRAPLVERGNKWGEYAGVVDNLHFAECNATVSMGKWLKSYAEDCGSKVETVAIQFPDPHFKKRHHKRRVVQPALVRALAEGLTPGARVFLQSDVKDVSEDMRDKFERFGAHLFDLDASLHDNPLGVPTEREVQTTSTNGRCYRVMLVRNNTTV</sequence>
<dbReference type="InParanoid" id="C1E6I7"/>
<dbReference type="EMBL" id="CP001326">
    <property type="protein sequence ID" value="ACO63437.1"/>
    <property type="molecule type" value="Genomic_DNA"/>
</dbReference>
<evidence type="ECO:0000313" key="8">
    <source>
        <dbReference type="Proteomes" id="UP000002009"/>
    </source>
</evidence>
<name>C1E6I7_MICCC</name>
<organism evidence="7 8">
    <name type="scientific">Micromonas commoda (strain RCC299 / NOUM17 / CCMP2709)</name>
    <name type="common">Picoplanktonic green alga</name>
    <dbReference type="NCBI Taxonomy" id="296587"/>
    <lineage>
        <taxon>Eukaryota</taxon>
        <taxon>Viridiplantae</taxon>
        <taxon>Chlorophyta</taxon>
        <taxon>Mamiellophyceae</taxon>
        <taxon>Mamiellales</taxon>
        <taxon>Mamiellaceae</taxon>
        <taxon>Micromonas</taxon>
    </lineage>
</organism>
<dbReference type="Proteomes" id="UP000002009">
    <property type="component" value="Chromosome 5"/>
</dbReference>
<accession>C1E6I7</accession>
<protein>
    <recommendedName>
        <fullName evidence="2">tRNA (guanine(46)-N(7))-methyltransferase</fullName>
        <ecNumber evidence="2">2.1.1.33</ecNumber>
    </recommendedName>
</protein>
<dbReference type="PANTHER" id="PTHR23417:SF21">
    <property type="entry name" value="TRNA (GUANINE-N(7)-)-METHYLTRANSFERASE"/>
    <property type="match status" value="1"/>
</dbReference>
<dbReference type="Gene3D" id="3.40.50.150">
    <property type="entry name" value="Vaccinia Virus protein VP39"/>
    <property type="match status" value="1"/>
</dbReference>
<proteinExistence type="predicted"/>
<dbReference type="AlphaFoldDB" id="C1E6I7"/>
<dbReference type="SUPFAM" id="SSF53335">
    <property type="entry name" value="S-adenosyl-L-methionine-dependent methyltransferases"/>
    <property type="match status" value="1"/>
</dbReference>
<dbReference type="CDD" id="cd02440">
    <property type="entry name" value="AdoMet_MTases"/>
    <property type="match status" value="1"/>
</dbReference>
<dbReference type="eggNOG" id="KOG3115">
    <property type="taxonomic scope" value="Eukaryota"/>
</dbReference>
<dbReference type="KEGG" id="mis:MICPUN_81720"/>
<keyword evidence="3" id="KW-0489">Methyltransferase</keyword>
<dbReference type="RefSeq" id="XP_002502179.1">
    <property type="nucleotide sequence ID" value="XM_002502133.1"/>
</dbReference>
<dbReference type="FunCoup" id="C1E6I7">
    <property type="interactions" value="212"/>
</dbReference>
<evidence type="ECO:0000256" key="2">
    <source>
        <dbReference type="ARBA" id="ARBA00011977"/>
    </source>
</evidence>
<dbReference type="GeneID" id="8243843"/>
<evidence type="ECO:0000256" key="4">
    <source>
        <dbReference type="ARBA" id="ARBA00022679"/>
    </source>
</evidence>
<dbReference type="NCBIfam" id="TIGR00091">
    <property type="entry name" value="tRNA (guanosine(46)-N7)-methyltransferase TrmB"/>
    <property type="match status" value="1"/>
</dbReference>
<evidence type="ECO:0000256" key="6">
    <source>
        <dbReference type="ARBA" id="ARBA00022694"/>
    </source>
</evidence>
<dbReference type="InterPro" id="IPR003358">
    <property type="entry name" value="tRNA_(Gua-N-7)_MeTrfase_Trmb"/>
</dbReference>
<keyword evidence="6" id="KW-0819">tRNA processing</keyword>